<dbReference type="Gene3D" id="1.10.1740.10">
    <property type="match status" value="1"/>
</dbReference>
<reference evidence="8" key="1">
    <citation type="submission" date="2019-05" db="EMBL/GenBank/DDBJ databases">
        <title>Isolation, diversity and antifungal activity of Actinobacteria from wheat.</title>
        <authorList>
            <person name="Yu B."/>
        </authorList>
    </citation>
    <scope>NUCLEOTIDE SEQUENCE [LARGE SCALE GENOMIC DNA]</scope>
    <source>
        <strain evidence="8">NEAU-HEGS1-5</strain>
    </source>
</reference>
<protein>
    <submittedName>
        <fullName evidence="8">Sigma-70 family RNA polymerase sigma factor</fullName>
    </submittedName>
</protein>
<feature type="region of interest" description="Disordered" evidence="6">
    <location>
        <begin position="1"/>
        <end position="34"/>
    </location>
</feature>
<dbReference type="InterPro" id="IPR013324">
    <property type="entry name" value="RNA_pol_sigma_r3/r4-like"/>
</dbReference>
<keyword evidence="3" id="KW-0731">Sigma factor</keyword>
<keyword evidence="4" id="KW-0238">DNA-binding</keyword>
<dbReference type="OrthoDB" id="265863at2"/>
<dbReference type="GO" id="GO:0003677">
    <property type="term" value="F:DNA binding"/>
    <property type="evidence" value="ECO:0007669"/>
    <property type="project" value="UniProtKB-KW"/>
</dbReference>
<dbReference type="Proteomes" id="UP000309033">
    <property type="component" value="Unassembled WGS sequence"/>
</dbReference>
<dbReference type="PANTHER" id="PTHR43133">
    <property type="entry name" value="RNA POLYMERASE ECF-TYPE SIGMA FACTO"/>
    <property type="match status" value="1"/>
</dbReference>
<evidence type="ECO:0000313" key="8">
    <source>
        <dbReference type="EMBL" id="TLP51521.1"/>
    </source>
</evidence>
<dbReference type="InterPro" id="IPR039425">
    <property type="entry name" value="RNA_pol_sigma-70-like"/>
</dbReference>
<gene>
    <name evidence="8" type="ORF">FED44_33585</name>
</gene>
<name>A0A5R8YHL9_9ACTN</name>
<dbReference type="PANTHER" id="PTHR43133:SF8">
    <property type="entry name" value="RNA POLYMERASE SIGMA FACTOR HI_1459-RELATED"/>
    <property type="match status" value="1"/>
</dbReference>
<dbReference type="SUPFAM" id="SSF88946">
    <property type="entry name" value="Sigma2 domain of RNA polymerase sigma factors"/>
    <property type="match status" value="1"/>
</dbReference>
<dbReference type="Gene3D" id="1.10.10.10">
    <property type="entry name" value="Winged helix-like DNA-binding domain superfamily/Winged helix DNA-binding domain"/>
    <property type="match status" value="1"/>
</dbReference>
<dbReference type="EMBL" id="VANP01000022">
    <property type="protein sequence ID" value="TLP51521.1"/>
    <property type="molecule type" value="Genomic_DNA"/>
</dbReference>
<dbReference type="InterPro" id="IPR014284">
    <property type="entry name" value="RNA_pol_sigma-70_dom"/>
</dbReference>
<dbReference type="Pfam" id="PF04542">
    <property type="entry name" value="Sigma70_r2"/>
    <property type="match status" value="1"/>
</dbReference>
<evidence type="ECO:0000256" key="6">
    <source>
        <dbReference type="SAM" id="MobiDB-lite"/>
    </source>
</evidence>
<feature type="compositionally biased region" description="Low complexity" evidence="6">
    <location>
        <begin position="18"/>
        <end position="34"/>
    </location>
</feature>
<evidence type="ECO:0000256" key="5">
    <source>
        <dbReference type="ARBA" id="ARBA00023163"/>
    </source>
</evidence>
<dbReference type="InterPro" id="IPR007627">
    <property type="entry name" value="RNA_pol_sigma70_r2"/>
</dbReference>
<evidence type="ECO:0000256" key="1">
    <source>
        <dbReference type="ARBA" id="ARBA00010641"/>
    </source>
</evidence>
<keyword evidence="5" id="KW-0804">Transcription</keyword>
<feature type="domain" description="RNA polymerase sigma-70 region 2" evidence="7">
    <location>
        <begin position="73"/>
        <end position="140"/>
    </location>
</feature>
<dbReference type="GO" id="GO:0006352">
    <property type="term" value="P:DNA-templated transcription initiation"/>
    <property type="evidence" value="ECO:0007669"/>
    <property type="project" value="InterPro"/>
</dbReference>
<dbReference type="InterPro" id="IPR013325">
    <property type="entry name" value="RNA_pol_sigma_r2"/>
</dbReference>
<dbReference type="GO" id="GO:0016987">
    <property type="term" value="F:sigma factor activity"/>
    <property type="evidence" value="ECO:0007669"/>
    <property type="project" value="UniProtKB-KW"/>
</dbReference>
<dbReference type="AlphaFoldDB" id="A0A5R8YHL9"/>
<evidence type="ECO:0000256" key="2">
    <source>
        <dbReference type="ARBA" id="ARBA00023015"/>
    </source>
</evidence>
<feature type="compositionally biased region" description="Pro residues" evidence="6">
    <location>
        <begin position="1"/>
        <end position="10"/>
    </location>
</feature>
<dbReference type="SUPFAM" id="SSF88659">
    <property type="entry name" value="Sigma3 and sigma4 domains of RNA polymerase sigma factors"/>
    <property type="match status" value="1"/>
</dbReference>
<evidence type="ECO:0000256" key="4">
    <source>
        <dbReference type="ARBA" id="ARBA00023125"/>
    </source>
</evidence>
<evidence type="ECO:0000256" key="3">
    <source>
        <dbReference type="ARBA" id="ARBA00023082"/>
    </source>
</evidence>
<organism evidence="8 9">
    <name type="scientific">Microbispora triticiradicis</name>
    <dbReference type="NCBI Taxonomy" id="2200763"/>
    <lineage>
        <taxon>Bacteria</taxon>
        <taxon>Bacillati</taxon>
        <taxon>Actinomycetota</taxon>
        <taxon>Actinomycetes</taxon>
        <taxon>Streptosporangiales</taxon>
        <taxon>Streptosporangiaceae</taxon>
        <taxon>Microbispora</taxon>
    </lineage>
</organism>
<evidence type="ECO:0000259" key="7">
    <source>
        <dbReference type="Pfam" id="PF04542"/>
    </source>
</evidence>
<evidence type="ECO:0000313" key="9">
    <source>
        <dbReference type="Proteomes" id="UP000309033"/>
    </source>
</evidence>
<dbReference type="InterPro" id="IPR036388">
    <property type="entry name" value="WH-like_DNA-bd_sf"/>
</dbReference>
<accession>A0A5R8YHL9</accession>
<comment type="caution">
    <text evidence="8">The sequence shown here is derived from an EMBL/GenBank/DDBJ whole genome shotgun (WGS) entry which is preliminary data.</text>
</comment>
<proteinExistence type="inferred from homology"/>
<comment type="similarity">
    <text evidence="1">Belongs to the sigma-70 factor family. ECF subfamily.</text>
</comment>
<keyword evidence="2" id="KW-0805">Transcription regulation</keyword>
<dbReference type="NCBIfam" id="TIGR02937">
    <property type="entry name" value="sigma70-ECF"/>
    <property type="match status" value="1"/>
</dbReference>
<keyword evidence="9" id="KW-1185">Reference proteome</keyword>
<sequence length="236" mass="25346">MAARPGPRPGRPGRGRKAAAAAARGPGSPVAPGRGYCVPCSPPDVRTGRVDSDSTEHLFRAAADGDGAAWEALVGRLSPLVWSVIRSYRLIDADAHEVFQTCWFRLADNLGRIKEPDRVGSWLATTARHECLKVIRGSRRVIPTSDLDVLSPGADDRSPERAVLDAEEADGQEALLRSVWEAYERLSENCRRLLRVLMASPPPSYAEVAAGLGIAIGSIGPTRGRCLAHLRKLLAG</sequence>